<name>A0ACC0W3I7_9STRA</name>
<reference evidence="1 2" key="1">
    <citation type="journal article" date="2022" name="bioRxiv">
        <title>The genome of the oomycete Peronosclerospora sorghi, a cosmopolitan pathogen of maize and sorghum, is inflated with dispersed pseudogenes.</title>
        <authorList>
            <person name="Fletcher K."/>
            <person name="Martin F."/>
            <person name="Isakeit T."/>
            <person name="Cavanaugh K."/>
            <person name="Magill C."/>
            <person name="Michelmore R."/>
        </authorList>
    </citation>
    <scope>NUCLEOTIDE SEQUENCE [LARGE SCALE GENOMIC DNA]</scope>
    <source>
        <strain evidence="1">P6</strain>
    </source>
</reference>
<dbReference type="Proteomes" id="UP001163321">
    <property type="component" value="Chromosome 4"/>
</dbReference>
<organism evidence="1 2">
    <name type="scientific">Peronosclerospora sorghi</name>
    <dbReference type="NCBI Taxonomy" id="230839"/>
    <lineage>
        <taxon>Eukaryota</taxon>
        <taxon>Sar</taxon>
        <taxon>Stramenopiles</taxon>
        <taxon>Oomycota</taxon>
        <taxon>Peronosporomycetes</taxon>
        <taxon>Peronosporales</taxon>
        <taxon>Peronosporaceae</taxon>
        <taxon>Peronosclerospora</taxon>
    </lineage>
</organism>
<sequence>MLLSPSSSSRASHTWTLDDGSASDAFPLTPPPVPVRPSPCPVSLAERDAYRCLVQRRVQTLLADEAQMAARRAQEHPSLPPRDWKVFRHMRDLTVYRRRTRGRTRQDVARDEEFPEAALAVERGHPSMMVHGDMHGTIEDMLYGVSGTTQDELRTGFSMTVPTQQVALLSVVEGASPEAPLHSVALVWLLMKLPLMHPRDVCFLKATGVAQDDRGDTYGYLVLHSVDLEACPPFDYRATRILRAKLFFAFVFRATGPGQINVLGRGVFDLAGGEMLKLVLPHATAILMEGLLAGVSCGQAKKLTVLARRYQQERTQVQQGAQMKDCARCLRGPRVLANLRLRSCDICGYPICYTCKMKEKRVFTGTKHPWREVTCCTVCAQQATKMQGVVLLGAPEYVVVAEMYANAATSSGHKLKDVATELGEGMTPCETADEVDRDSERDAGVFVKVALPNNDLHDEPFVAKDASMLYERSQLPAVEVSMPAMMKETPYSTHRPNNMLEWMLQLQSSAEEAYIATKANGEIMKKAMR</sequence>
<evidence type="ECO:0000313" key="2">
    <source>
        <dbReference type="Proteomes" id="UP001163321"/>
    </source>
</evidence>
<keyword evidence="2" id="KW-1185">Reference proteome</keyword>
<proteinExistence type="predicted"/>
<dbReference type="EMBL" id="CM047583">
    <property type="protein sequence ID" value="KAI9913405.1"/>
    <property type="molecule type" value="Genomic_DNA"/>
</dbReference>
<comment type="caution">
    <text evidence="1">The sequence shown here is derived from an EMBL/GenBank/DDBJ whole genome shotgun (WGS) entry which is preliminary data.</text>
</comment>
<protein>
    <submittedName>
        <fullName evidence="1">Uncharacterized protein</fullName>
    </submittedName>
</protein>
<evidence type="ECO:0000313" key="1">
    <source>
        <dbReference type="EMBL" id="KAI9913405.1"/>
    </source>
</evidence>
<accession>A0ACC0W3I7</accession>
<gene>
    <name evidence="1" type="ORF">PsorP6_006672</name>
</gene>